<feature type="compositionally biased region" description="Basic and acidic residues" evidence="5">
    <location>
        <begin position="13"/>
        <end position="23"/>
    </location>
</feature>
<dbReference type="SMART" id="SM00490">
    <property type="entry name" value="HELICc"/>
    <property type="match status" value="1"/>
</dbReference>
<evidence type="ECO:0000256" key="1">
    <source>
        <dbReference type="ARBA" id="ARBA00004496"/>
    </source>
</evidence>
<protein>
    <submittedName>
        <fullName evidence="8">ATP-dependent RNA helicase spindle-E</fullName>
    </submittedName>
</protein>
<accession>A0A1W0WWL8</accession>
<comment type="caution">
    <text evidence="8">The sequence shown here is derived from an EMBL/GenBank/DDBJ whole genome shotgun (WGS) entry which is preliminary data.</text>
</comment>
<evidence type="ECO:0000259" key="6">
    <source>
        <dbReference type="PROSITE" id="PS51192"/>
    </source>
</evidence>
<keyword evidence="4" id="KW-0067">ATP-binding</keyword>
<dbReference type="InterPro" id="IPR011545">
    <property type="entry name" value="DEAD/DEAH_box_helicase_dom"/>
</dbReference>
<dbReference type="EMBL" id="MTYJ01000037">
    <property type="protein sequence ID" value="OQV19582.1"/>
    <property type="molecule type" value="Genomic_DNA"/>
</dbReference>
<evidence type="ECO:0000256" key="5">
    <source>
        <dbReference type="SAM" id="MobiDB-lite"/>
    </source>
</evidence>
<evidence type="ECO:0000313" key="8">
    <source>
        <dbReference type="EMBL" id="OQV19582.1"/>
    </source>
</evidence>
<evidence type="ECO:0000313" key="9">
    <source>
        <dbReference type="Proteomes" id="UP000192578"/>
    </source>
</evidence>
<keyword evidence="8" id="KW-0378">Hydrolase</keyword>
<dbReference type="GO" id="GO:0003723">
    <property type="term" value="F:RNA binding"/>
    <property type="evidence" value="ECO:0007669"/>
    <property type="project" value="TreeGrafter"/>
</dbReference>
<keyword evidence="9" id="KW-1185">Reference proteome</keyword>
<evidence type="ECO:0000256" key="2">
    <source>
        <dbReference type="ARBA" id="ARBA00022490"/>
    </source>
</evidence>
<dbReference type="InterPro" id="IPR013087">
    <property type="entry name" value="Znf_C2H2_type"/>
</dbReference>
<proteinExistence type="predicted"/>
<evidence type="ECO:0000256" key="3">
    <source>
        <dbReference type="ARBA" id="ARBA00022741"/>
    </source>
</evidence>
<feature type="compositionally biased region" description="Acidic residues" evidence="5">
    <location>
        <begin position="144"/>
        <end position="160"/>
    </location>
</feature>
<dbReference type="PROSITE" id="PS51194">
    <property type="entry name" value="HELICASE_CTER"/>
    <property type="match status" value="1"/>
</dbReference>
<feature type="region of interest" description="Disordered" evidence="5">
    <location>
        <begin position="13"/>
        <end position="39"/>
    </location>
</feature>
<feature type="region of interest" description="Disordered" evidence="5">
    <location>
        <begin position="132"/>
        <end position="164"/>
    </location>
</feature>
<dbReference type="PROSITE" id="PS51192">
    <property type="entry name" value="HELICASE_ATP_BIND_1"/>
    <property type="match status" value="1"/>
</dbReference>
<reference evidence="9" key="1">
    <citation type="submission" date="2017-01" db="EMBL/GenBank/DDBJ databases">
        <title>Comparative genomics of anhydrobiosis in the tardigrade Hypsibius dujardini.</title>
        <authorList>
            <person name="Yoshida Y."/>
            <person name="Koutsovoulos G."/>
            <person name="Laetsch D."/>
            <person name="Stevens L."/>
            <person name="Kumar S."/>
            <person name="Horikawa D."/>
            <person name="Ishino K."/>
            <person name="Komine S."/>
            <person name="Tomita M."/>
            <person name="Blaxter M."/>
            <person name="Arakawa K."/>
        </authorList>
    </citation>
    <scope>NUCLEOTIDE SEQUENCE [LARGE SCALE GENOMIC DNA]</scope>
    <source>
        <strain evidence="9">Z151</strain>
    </source>
</reference>
<dbReference type="SMART" id="SM00487">
    <property type="entry name" value="DEXDc"/>
    <property type="match status" value="1"/>
</dbReference>
<dbReference type="PANTHER" id="PTHR18934">
    <property type="entry name" value="ATP-DEPENDENT RNA HELICASE"/>
    <property type="match status" value="1"/>
</dbReference>
<dbReference type="InterPro" id="IPR007502">
    <property type="entry name" value="Helicase-assoc_dom"/>
</dbReference>
<keyword evidence="3" id="KW-0547">Nucleotide-binding</keyword>
<dbReference type="Proteomes" id="UP000192578">
    <property type="component" value="Unassembled WGS sequence"/>
</dbReference>
<evidence type="ECO:0000256" key="4">
    <source>
        <dbReference type="ARBA" id="ARBA00022840"/>
    </source>
</evidence>
<dbReference type="InterPro" id="IPR027417">
    <property type="entry name" value="P-loop_NTPase"/>
</dbReference>
<dbReference type="GO" id="GO:0005524">
    <property type="term" value="F:ATP binding"/>
    <property type="evidence" value="ECO:0007669"/>
    <property type="project" value="UniProtKB-KW"/>
</dbReference>
<dbReference type="CDD" id="cd18791">
    <property type="entry name" value="SF2_C_RHA"/>
    <property type="match status" value="1"/>
</dbReference>
<dbReference type="InterPro" id="IPR014001">
    <property type="entry name" value="Helicase_ATP-bd"/>
</dbReference>
<evidence type="ECO:0000259" key="7">
    <source>
        <dbReference type="PROSITE" id="PS51194"/>
    </source>
</evidence>
<keyword evidence="2" id="KW-0963">Cytoplasm</keyword>
<dbReference type="GO" id="GO:0005737">
    <property type="term" value="C:cytoplasm"/>
    <property type="evidence" value="ECO:0007669"/>
    <property type="project" value="UniProtKB-SubCell"/>
</dbReference>
<dbReference type="InterPro" id="IPR001650">
    <property type="entry name" value="Helicase_C-like"/>
</dbReference>
<gene>
    <name evidence="8" type="ORF">BV898_06356</name>
</gene>
<dbReference type="GO" id="GO:0004386">
    <property type="term" value="F:helicase activity"/>
    <property type="evidence" value="ECO:0007669"/>
    <property type="project" value="UniProtKB-KW"/>
</dbReference>
<dbReference type="Gene3D" id="3.40.50.300">
    <property type="entry name" value="P-loop containing nucleotide triphosphate hydrolases"/>
    <property type="match status" value="2"/>
</dbReference>
<feature type="domain" description="Helicase C-terminal" evidence="7">
    <location>
        <begin position="553"/>
        <end position="727"/>
    </location>
</feature>
<dbReference type="Gene3D" id="1.20.120.1080">
    <property type="match status" value="1"/>
</dbReference>
<dbReference type="PANTHER" id="PTHR18934:SF113">
    <property type="entry name" value="ATP-DEPENDENT RNA HELICASE TDRD9"/>
    <property type="match status" value="1"/>
</dbReference>
<dbReference type="OrthoDB" id="66977at2759"/>
<comment type="subcellular location">
    <subcellularLocation>
        <location evidence="1">Cytoplasm</location>
    </subcellularLocation>
</comment>
<dbReference type="Pfam" id="PF00271">
    <property type="entry name" value="Helicase_C"/>
    <property type="match status" value="1"/>
</dbReference>
<dbReference type="SUPFAM" id="SSF52540">
    <property type="entry name" value="P-loop containing nucleoside triphosphate hydrolases"/>
    <property type="match status" value="1"/>
</dbReference>
<feature type="domain" description="Helicase ATP-binding" evidence="6">
    <location>
        <begin position="337"/>
        <end position="503"/>
    </location>
</feature>
<name>A0A1W0WWL8_HYPEX</name>
<keyword evidence="8" id="KW-0347">Helicase</keyword>
<organism evidence="8 9">
    <name type="scientific">Hypsibius exemplaris</name>
    <name type="common">Freshwater tardigrade</name>
    <dbReference type="NCBI Taxonomy" id="2072580"/>
    <lineage>
        <taxon>Eukaryota</taxon>
        <taxon>Metazoa</taxon>
        <taxon>Ecdysozoa</taxon>
        <taxon>Tardigrada</taxon>
        <taxon>Eutardigrada</taxon>
        <taxon>Parachela</taxon>
        <taxon>Hypsibioidea</taxon>
        <taxon>Hypsibiidae</taxon>
        <taxon>Hypsibius</taxon>
    </lineage>
</organism>
<sequence length="1621" mass="181766">MWNSRLKRLAEVRAEKEKEKAEEKEDPEEQFPEELPQQPREVLPESIDIAAFIQKSINIRTGFNFHDPKESISRHLLLPVQKSSLVSQLYRDDGKVSSAMVVRFASALGLRLEVGLVTAVLEDSSAKLKAELSRRKKRHHDFDSEPDPDEEEDGDGDADDPLSGLPVKTISEIVWLLKKELHALYRDIMKNEEDEKEVERANERKVDIPSYREKKVIAENLPDFERMLRVRLFGGRTRNEPGSGGGETGGSLIQPSVALSFPTMSAGTLTEDCADSRVSHLTVGARDRSDSRLSVAASLCSDFHPMKNPSVFRHFYPSKVSDETKKLPIFAQADKIMSMLSSRQVTVISGRTGTGKTTQVPLMVMDQFARDNLPCNIIVTQPRRLAAIGVARRVCADRGWNIGQLVGYHVGLDRRVSESTRLTYCTTGVFIEKIVSEKNLNSYTHVFLDEVHERDQDTDMALMLVRQMLRENSPKVKVILMSATVEVDKMVNYFNQNVHSLAAANMPGRVTVEVARYEIFEKYLDEFSDNSEQFRFDKEKPFLSNKVLAVAVKLLNILDPVWDALGSPITDPAVLCFLPGLEHINEMATIIRARLPDVEIKVLHSTVSGPEQELVLEPPMPGVRRVILSTNIAESSLTIPYVDYVFDFCLTKVLKLNRITKVPQLSLEWASVSNSYQRRGRVGRVRRGRVYFFVPRRFFNESLPRHPEPEILISPMDHTVLRVKQLKVTPPPAEVLVLMPDPPDRNDVERAILSLKQAGALTVKFNGQPSYTDGDVTVLGSLLARFPMDIPVAKFLVLCCMFGYAQEGVTVAAGLSVESVLSNENFRSVERCKRLHNLYGRYGSHSDALALLYAYERWATECENCTFATRLDEKRWCEQHLIDLSRMKEFVALRRELWHRLTENCHFPDTASKMPFSKEVMIPLLLAGAFHKNILINKSTVSDVATGKQLLGYNPLHTCVIPRFGYNSPSPAPLYDAQLKQILGLNTSGESVARVVYGSNETFICFARYAGNIVYGMDATKLHRGVEVLKKRMAELRGTLALCDQGESEELQKLLKGSNMIDPEIDTRFCLREDIIRLPPAEMPVDSEGKLPVAISDIENVELFWLAHWDAENSARQLEMRRTITEIHTRQGGLRPAKRDALVLFNSYLSQHDGCNEFARVTLFGLPDSVGNVQILLVDSGILDRVPAEWLYILPLPARTVPRACFEFSFTGLRFIESKTAAAAAFIKKFVAADDAELMLQVHSIVDGVVYGTIHWSLGLMNGVSVNLNEELIKLGYAYQGSPSWISQYDHNRRLNGSSPVPLPSSYDVAEKDIPVTEKKSNLVNVGPPIFPVLGSLETIGRNRISANVEPGSLNALSYEKHPEDRCWPYRPVVAARLVHAGARDNMLKAFSTALLPTQPGLLPILTMVFAPYVEVIAENGGSFVGVLSGLGPHPGKSHSFFPDCEVELPFDGEVTARDIIEVNNLRSKMNAVLRLITSDNPDQSAVHIQQESCVRLLITLLDKPRRLLSPRLAAYTWTEMNHDLTDDAAAQTFLVPIECGLLTEDDDQDLFANVVALHRTLKGYLENEAGATETDPVEHRCLLCGLQLPRPDLLIQHLYSEEHLVKERQLLRIKTSSSKE</sequence>
<dbReference type="SMART" id="SM00847">
    <property type="entry name" value="HA2"/>
    <property type="match status" value="1"/>
</dbReference>
<dbReference type="PROSITE" id="PS00028">
    <property type="entry name" value="ZINC_FINGER_C2H2_1"/>
    <property type="match status" value="1"/>
</dbReference>
<dbReference type="Pfam" id="PF00270">
    <property type="entry name" value="DEAD"/>
    <property type="match status" value="1"/>
</dbReference>